<keyword evidence="3" id="KW-1185">Reference proteome</keyword>
<evidence type="ECO:0000313" key="3">
    <source>
        <dbReference type="Proteomes" id="UP001218412"/>
    </source>
</evidence>
<evidence type="ECO:0000313" key="2">
    <source>
        <dbReference type="EMBL" id="WCR09986.1"/>
    </source>
</evidence>
<protein>
    <submittedName>
        <fullName evidence="2">Uncharacterized protein</fullName>
    </submittedName>
</protein>
<evidence type="ECO:0000256" key="1">
    <source>
        <dbReference type="SAM" id="MobiDB-lite"/>
    </source>
</evidence>
<dbReference type="EMBL" id="CP067134">
    <property type="protein sequence ID" value="WCR09986.1"/>
    <property type="molecule type" value="Genomic_DNA"/>
</dbReference>
<feature type="compositionally biased region" description="Basic and acidic residues" evidence="1">
    <location>
        <begin position="47"/>
        <end position="56"/>
    </location>
</feature>
<gene>
    <name evidence="2" type="ORF">JHW45_13035</name>
</gene>
<name>A0ABY7SSY6_9RHOB</name>
<sequence>MPTRIGHEIAISIPHKTTLDCRVAPHESRRGDLVSPQIVRTAPSIPLDEHPDDYGNARRRMTAPAALFTLSGDATLHDSRTPDAMNRAAAELPIIPSTVRDTSLTG</sequence>
<accession>A0ABY7SSY6</accession>
<dbReference type="Proteomes" id="UP001218412">
    <property type="component" value="Chromosome"/>
</dbReference>
<proteinExistence type="predicted"/>
<feature type="region of interest" description="Disordered" evidence="1">
    <location>
        <begin position="27"/>
        <end position="57"/>
    </location>
</feature>
<dbReference type="RefSeq" id="WP_272858046.1">
    <property type="nucleotide sequence ID" value="NZ_CP067134.1"/>
</dbReference>
<reference evidence="2 3" key="1">
    <citation type="submission" date="2021-01" db="EMBL/GenBank/DDBJ databases">
        <title>Biogeographic distribution of Paracoccus.</title>
        <authorList>
            <person name="Hollensteiner J."/>
            <person name="Leineberger J."/>
            <person name="Brinkhoff T."/>
            <person name="Daniel R."/>
        </authorList>
    </citation>
    <scope>NUCLEOTIDE SEQUENCE [LARGE SCALE GENOMIC DNA]</scope>
    <source>
        <strain evidence="2 3">LMG25392</strain>
    </source>
</reference>
<organism evidence="2 3">
    <name type="scientific">Paracoccus stylophorae</name>
    <dbReference type="NCBI Taxonomy" id="659350"/>
    <lineage>
        <taxon>Bacteria</taxon>
        <taxon>Pseudomonadati</taxon>
        <taxon>Pseudomonadota</taxon>
        <taxon>Alphaproteobacteria</taxon>
        <taxon>Rhodobacterales</taxon>
        <taxon>Paracoccaceae</taxon>
        <taxon>Paracoccus</taxon>
    </lineage>
</organism>